<dbReference type="STRING" id="157652.A0A371GVS9"/>
<dbReference type="PANTHER" id="PTHR31325">
    <property type="entry name" value="OS01G0798800 PROTEIN-RELATED"/>
    <property type="match status" value="1"/>
</dbReference>
<feature type="transmembrane region" description="Helical" evidence="1">
    <location>
        <begin position="145"/>
        <end position="166"/>
    </location>
</feature>
<evidence type="ECO:0000256" key="1">
    <source>
        <dbReference type="SAM" id="Phobius"/>
    </source>
</evidence>
<evidence type="ECO:0000313" key="3">
    <source>
        <dbReference type="EMBL" id="RDX94609.1"/>
    </source>
</evidence>
<keyword evidence="1" id="KW-0812">Transmembrane</keyword>
<name>A0A371GVS9_MUCPR</name>
<proteinExistence type="predicted"/>
<feature type="transmembrane region" description="Helical" evidence="1">
    <location>
        <begin position="120"/>
        <end position="139"/>
    </location>
</feature>
<feature type="non-terminal residue" evidence="3">
    <location>
        <position position="1"/>
    </location>
</feature>
<evidence type="ECO:0000313" key="4">
    <source>
        <dbReference type="Proteomes" id="UP000257109"/>
    </source>
</evidence>
<evidence type="ECO:0000259" key="2">
    <source>
        <dbReference type="Pfam" id="PF13968"/>
    </source>
</evidence>
<dbReference type="EMBL" id="QJKJ01004325">
    <property type="protein sequence ID" value="RDX94609.1"/>
    <property type="molecule type" value="Genomic_DNA"/>
</dbReference>
<dbReference type="Pfam" id="PF13968">
    <property type="entry name" value="DUF4220"/>
    <property type="match status" value="1"/>
</dbReference>
<dbReference type="Proteomes" id="UP000257109">
    <property type="component" value="Unassembled WGS sequence"/>
</dbReference>
<protein>
    <recommendedName>
        <fullName evidence="2">DUF4220 domain-containing protein</fullName>
    </recommendedName>
</protein>
<feature type="transmembrane region" description="Helical" evidence="1">
    <location>
        <begin position="308"/>
        <end position="328"/>
    </location>
</feature>
<dbReference type="InterPro" id="IPR007658">
    <property type="entry name" value="DUF594"/>
</dbReference>
<reference evidence="3" key="1">
    <citation type="submission" date="2018-05" db="EMBL/GenBank/DDBJ databases">
        <title>Draft genome of Mucuna pruriens seed.</title>
        <authorList>
            <person name="Nnadi N.E."/>
            <person name="Vos R."/>
            <person name="Hasami M.H."/>
            <person name="Devisetty U.K."/>
            <person name="Aguiy J.C."/>
        </authorList>
    </citation>
    <scope>NUCLEOTIDE SEQUENCE [LARGE SCALE GENOMIC DNA]</scope>
    <source>
        <strain evidence="3">JCA_2017</strain>
    </source>
</reference>
<keyword evidence="4" id="KW-1185">Reference proteome</keyword>
<feature type="domain" description="DUF4220" evidence="2">
    <location>
        <begin position="51"/>
        <end position="407"/>
    </location>
</feature>
<dbReference type="AlphaFoldDB" id="A0A371GVS9"/>
<accession>A0A371GVS9</accession>
<dbReference type="Pfam" id="PF04578">
    <property type="entry name" value="DUF594"/>
    <property type="match status" value="1"/>
</dbReference>
<feature type="transmembrane region" description="Helical" evidence="1">
    <location>
        <begin position="48"/>
        <end position="68"/>
    </location>
</feature>
<gene>
    <name evidence="3" type="ORF">CR513_22987</name>
</gene>
<feature type="transmembrane region" description="Helical" evidence="1">
    <location>
        <begin position="340"/>
        <end position="362"/>
    </location>
</feature>
<dbReference type="OrthoDB" id="1689146at2759"/>
<dbReference type="InterPro" id="IPR025315">
    <property type="entry name" value="DUF4220"/>
</dbReference>
<feature type="transmembrane region" description="Helical" evidence="1">
    <location>
        <begin position="88"/>
        <end position="108"/>
    </location>
</feature>
<feature type="transmembrane region" description="Helical" evidence="1">
    <location>
        <begin position="17"/>
        <end position="36"/>
    </location>
</feature>
<organism evidence="3 4">
    <name type="scientific">Mucuna pruriens</name>
    <name type="common">Velvet bean</name>
    <name type="synonym">Dolichos pruriens</name>
    <dbReference type="NCBI Taxonomy" id="157652"/>
    <lineage>
        <taxon>Eukaryota</taxon>
        <taxon>Viridiplantae</taxon>
        <taxon>Streptophyta</taxon>
        <taxon>Embryophyta</taxon>
        <taxon>Tracheophyta</taxon>
        <taxon>Spermatophyta</taxon>
        <taxon>Magnoliopsida</taxon>
        <taxon>eudicotyledons</taxon>
        <taxon>Gunneridae</taxon>
        <taxon>Pentapetalae</taxon>
        <taxon>rosids</taxon>
        <taxon>fabids</taxon>
        <taxon>Fabales</taxon>
        <taxon>Fabaceae</taxon>
        <taxon>Papilionoideae</taxon>
        <taxon>50 kb inversion clade</taxon>
        <taxon>NPAAA clade</taxon>
        <taxon>indigoferoid/millettioid clade</taxon>
        <taxon>Phaseoleae</taxon>
        <taxon>Mucuna</taxon>
    </lineage>
</organism>
<keyword evidence="1" id="KW-1133">Transmembrane helix</keyword>
<comment type="caution">
    <text evidence="3">The sequence shown here is derived from an EMBL/GenBank/DDBJ whole genome shotgun (WGS) entry which is preliminary data.</text>
</comment>
<keyword evidence="1" id="KW-0472">Membrane</keyword>
<sequence length="693" mass="79638">MQIFPASWHNLWDKWELRFMVLLSLTFQSILVLLGNKRKHCTSTCLRITLWFAYLLADSLAAISLGVLSNKVGQSNEADFVEPKYVIISLWAPLLLLHLGGSDTITAYSMEDNELWSRRFLSFCVQLVLALYIFLRAWTDTDLNILAIPIFIAGIIKMGERIWVLWSASSQQFKESLFPEPDPGPNYARYMEAYIAASHEGFMVDVQGLETPSVGDDHTHAAAEANIIPLPHTDTHGPEIVKIAHKFLKTFKPLFADLILSFHDVLESRLSLQNGNGKKVFQVMEVELGFMYDLFYTKADVTYSFMGSFLRLVTLSCSVSVLCGFFVIEKNQYPKVDVFVTYVLVLGAITLEICSVISLYILSPDWTMLWLSRHTNKVTSHMMRTLKKVVKNKRWSCSIGQFNLISFCLKAKKQRCSIIHKYGKGFKMKVAKCCLVRMIIGIYQSYQKYKCSDIKSVDGDLKEIIFEHFIDKIKEVNMAEEVKDEEKMADEIKRFCYHRGDKVLKRFKYSTQLGWSVKGEFDQSILLWHIATDLCYNCVSGEDVDNEGPNFREASKLFSEYMLYLLVMRPSMLPNGIGEIRFQDTCAEATEFIKDRKSIKRKKEACQMLLKVSSESENVLPSHVKGDRSKLAMRIKKLRNEEEWETKAMWELISQVWVEMLGYAASHCQGIHHAQQLRHGGELLTHVNYPIEI</sequence>